<accession>A0A1G6JCN8</accession>
<name>A0A1G6JCN8_9PSEU</name>
<dbReference type="AlphaFoldDB" id="A0A1G6JCN8"/>
<sequence length="81" mass="8986">MSELQSKNFTAPDEVRPFPDHGHVDLVNLDSRPVGLGTFEAGWRWSNDVKPLAGTDSCQVEHIGYVLSGRMKVVMDDGRES</sequence>
<dbReference type="EMBL" id="FMZZ01000001">
    <property type="protein sequence ID" value="SDC16413.1"/>
    <property type="molecule type" value="Genomic_DNA"/>
</dbReference>
<keyword evidence="2" id="KW-1185">Reference proteome</keyword>
<evidence type="ECO:0000313" key="2">
    <source>
        <dbReference type="Proteomes" id="UP000199501"/>
    </source>
</evidence>
<reference evidence="2" key="1">
    <citation type="submission" date="2016-10" db="EMBL/GenBank/DDBJ databases">
        <authorList>
            <person name="Varghese N."/>
            <person name="Submissions S."/>
        </authorList>
    </citation>
    <scope>NUCLEOTIDE SEQUENCE [LARGE SCALE GENOMIC DNA]</scope>
    <source>
        <strain evidence="2">IBRC-M 10403</strain>
    </source>
</reference>
<evidence type="ECO:0000313" key="1">
    <source>
        <dbReference type="EMBL" id="SDC16413.1"/>
    </source>
</evidence>
<proteinExistence type="predicted"/>
<dbReference type="RefSeq" id="WP_228771275.1">
    <property type="nucleotide sequence ID" value="NZ_FMZZ01000001.1"/>
</dbReference>
<dbReference type="Proteomes" id="UP000199501">
    <property type="component" value="Unassembled WGS sequence"/>
</dbReference>
<gene>
    <name evidence="1" type="ORF">SAMN05216174_101341</name>
</gene>
<organism evidence="1 2">
    <name type="scientific">Actinokineospora iranica</name>
    <dbReference type="NCBI Taxonomy" id="1271860"/>
    <lineage>
        <taxon>Bacteria</taxon>
        <taxon>Bacillati</taxon>
        <taxon>Actinomycetota</taxon>
        <taxon>Actinomycetes</taxon>
        <taxon>Pseudonocardiales</taxon>
        <taxon>Pseudonocardiaceae</taxon>
        <taxon>Actinokineospora</taxon>
    </lineage>
</organism>
<protein>
    <recommendedName>
        <fullName evidence="3">Cupin domain-containing protein</fullName>
    </recommendedName>
</protein>
<evidence type="ECO:0008006" key="3">
    <source>
        <dbReference type="Google" id="ProtNLM"/>
    </source>
</evidence>
<dbReference type="STRING" id="1271860.SAMN05216174_101341"/>